<evidence type="ECO:0000313" key="2">
    <source>
        <dbReference type="EMBL" id="GAF77009.1"/>
    </source>
</evidence>
<reference evidence="2" key="1">
    <citation type="journal article" date="2014" name="Front. Microbiol.">
        <title>High frequency of phylogenetically diverse reductive dehalogenase-homologous genes in deep subseafloor sedimentary metagenomes.</title>
        <authorList>
            <person name="Kawai M."/>
            <person name="Futagami T."/>
            <person name="Toyoda A."/>
            <person name="Takaki Y."/>
            <person name="Nishi S."/>
            <person name="Hori S."/>
            <person name="Arai W."/>
            <person name="Tsubouchi T."/>
            <person name="Morono Y."/>
            <person name="Uchiyama I."/>
            <person name="Ito T."/>
            <person name="Fujiyama A."/>
            <person name="Inagaki F."/>
            <person name="Takami H."/>
        </authorList>
    </citation>
    <scope>NUCLEOTIDE SEQUENCE</scope>
    <source>
        <strain evidence="2">Expedition CK06-06</strain>
    </source>
</reference>
<protein>
    <submittedName>
        <fullName evidence="2">Uncharacterized protein</fullName>
    </submittedName>
</protein>
<dbReference type="EMBL" id="BARS01005677">
    <property type="protein sequence ID" value="GAF77009.1"/>
    <property type="molecule type" value="Genomic_DNA"/>
</dbReference>
<dbReference type="AlphaFoldDB" id="X0S7P6"/>
<organism evidence="2">
    <name type="scientific">marine sediment metagenome</name>
    <dbReference type="NCBI Taxonomy" id="412755"/>
    <lineage>
        <taxon>unclassified sequences</taxon>
        <taxon>metagenomes</taxon>
        <taxon>ecological metagenomes</taxon>
    </lineage>
</organism>
<feature type="transmembrane region" description="Helical" evidence="1">
    <location>
        <begin position="12"/>
        <end position="29"/>
    </location>
</feature>
<feature type="non-terminal residue" evidence="2">
    <location>
        <position position="1"/>
    </location>
</feature>
<accession>X0S7P6</accession>
<keyword evidence="1" id="KW-0472">Membrane</keyword>
<sequence>IRTTRSKNKKGNIGLWALIIFLAVIYLLNVFGPPPPSEGPIAYMGLSMWLLVAWGYWIDRNRE</sequence>
<feature type="transmembrane region" description="Helical" evidence="1">
    <location>
        <begin position="41"/>
        <end position="58"/>
    </location>
</feature>
<evidence type="ECO:0000256" key="1">
    <source>
        <dbReference type="SAM" id="Phobius"/>
    </source>
</evidence>
<keyword evidence="1" id="KW-1133">Transmembrane helix</keyword>
<gene>
    <name evidence="2" type="ORF">S01H1_11137</name>
</gene>
<comment type="caution">
    <text evidence="2">The sequence shown here is derived from an EMBL/GenBank/DDBJ whole genome shotgun (WGS) entry which is preliminary data.</text>
</comment>
<proteinExistence type="predicted"/>
<name>X0S7P6_9ZZZZ</name>
<keyword evidence="1" id="KW-0812">Transmembrane</keyword>